<gene>
    <name evidence="1" type="ORF">METZ01_LOCUS350295</name>
</gene>
<dbReference type="AlphaFoldDB" id="A0A382RLG8"/>
<reference evidence="1" key="1">
    <citation type="submission" date="2018-05" db="EMBL/GenBank/DDBJ databases">
        <authorList>
            <person name="Lanie J.A."/>
            <person name="Ng W.-L."/>
            <person name="Kazmierczak K.M."/>
            <person name="Andrzejewski T.M."/>
            <person name="Davidsen T.M."/>
            <person name="Wayne K.J."/>
            <person name="Tettelin H."/>
            <person name="Glass J.I."/>
            <person name="Rusch D."/>
            <person name="Podicherti R."/>
            <person name="Tsui H.-C.T."/>
            <person name="Winkler M.E."/>
        </authorList>
    </citation>
    <scope>NUCLEOTIDE SEQUENCE</scope>
</reference>
<accession>A0A382RLG8</accession>
<sequence>MHEKLKGSWRHRSPGSFLMNEDGLDRSVASMYLRRWYQRSNVWKKALPTICTLEIFKPNTEQSCEIGSGGRQL</sequence>
<organism evidence="1">
    <name type="scientific">marine metagenome</name>
    <dbReference type="NCBI Taxonomy" id="408172"/>
    <lineage>
        <taxon>unclassified sequences</taxon>
        <taxon>metagenomes</taxon>
        <taxon>ecological metagenomes</taxon>
    </lineage>
</organism>
<evidence type="ECO:0000313" key="1">
    <source>
        <dbReference type="EMBL" id="SVC97441.1"/>
    </source>
</evidence>
<protein>
    <submittedName>
        <fullName evidence="1">Uncharacterized protein</fullName>
    </submittedName>
</protein>
<proteinExistence type="predicted"/>
<dbReference type="EMBL" id="UINC01121938">
    <property type="protein sequence ID" value="SVC97441.1"/>
    <property type="molecule type" value="Genomic_DNA"/>
</dbReference>
<name>A0A382RLG8_9ZZZZ</name>